<gene>
    <name evidence="1" type="ORF">VASRM7_426</name>
</gene>
<proteinExistence type="predicted"/>
<protein>
    <recommendedName>
        <fullName evidence="2">Thioesterase</fullName>
    </recommendedName>
</protein>
<reference evidence="1" key="1">
    <citation type="submission" date="2013-11" db="EMBL/GenBank/DDBJ databases">
        <title>New antitubercular compounds from marine-derived Verrucosispora sp. MS100047.</title>
        <authorList>
            <person name="Huang P."/>
            <person name="Xie F."/>
            <person name="Wang Q."/>
            <person name="Wang J."/>
            <person name="Wang Q."/>
            <person name="Abdel-Mageed W.M."/>
            <person name="Liu M."/>
            <person name="Han J."/>
            <person name="Song F."/>
            <person name="Dai H."/>
            <person name="Liu X."/>
            <person name="Zhang L."/>
        </authorList>
    </citation>
    <scope>NUCLEOTIDE SEQUENCE</scope>
    <source>
        <strain evidence="1">MS100047</strain>
    </source>
</reference>
<evidence type="ECO:0008006" key="2">
    <source>
        <dbReference type="Google" id="ProtNLM"/>
    </source>
</evidence>
<sequence>MTTLVPPTPVPSVLVGRPRYEGANIRTWIGFKHFMYLVEEAVLQWLRDQGHGARELFHQYGLGTEIVDCSVQLPAVLEVDDEVRAEVVAGTGKRLRVQMSVHRDGQDVVVLRGHVTVALIPETDAPTHRTAPDTLAAWEAAELGEATGLRSERTLPAGADLASTLAPAGSGAFLWSWRAPYFYCHFSDRVQHSGYVRALEEVVDRFLADRGISVGRMLRERAWIPVVSRARVRLAEPAHMEETVHTVFQVDDVLREMMFSGRMDCWVQRDDRLIQVASATILHGYAISRGPGAGQLARLDPEVCAILTGSPS</sequence>
<organism evidence="1">
    <name type="scientific">Verrucosispora sp. MS100047</name>
    <dbReference type="NCBI Taxonomy" id="1410949"/>
    <lineage>
        <taxon>Bacteria</taxon>
        <taxon>Bacillati</taxon>
        <taxon>Actinomycetota</taxon>
        <taxon>Actinomycetes</taxon>
        <taxon>Micromonosporales</taxon>
        <taxon>Micromonosporaceae</taxon>
        <taxon>Micromonospora</taxon>
    </lineage>
</organism>
<accession>A0A097CSP0</accession>
<dbReference type="Gene3D" id="3.10.129.10">
    <property type="entry name" value="Hotdog Thioesterase"/>
    <property type="match status" value="2"/>
</dbReference>
<dbReference type="Pfam" id="PF13279">
    <property type="entry name" value="4HBT_2"/>
    <property type="match status" value="1"/>
</dbReference>
<dbReference type="InterPro" id="IPR029069">
    <property type="entry name" value="HotDog_dom_sf"/>
</dbReference>
<dbReference type="SUPFAM" id="SSF54637">
    <property type="entry name" value="Thioesterase/thiol ester dehydrase-isomerase"/>
    <property type="match status" value="2"/>
</dbReference>
<dbReference type="EMBL" id="KF826674">
    <property type="protein sequence ID" value="AIS85666.1"/>
    <property type="molecule type" value="Genomic_DNA"/>
</dbReference>
<evidence type="ECO:0000313" key="1">
    <source>
        <dbReference type="EMBL" id="AIS85666.1"/>
    </source>
</evidence>
<dbReference type="AlphaFoldDB" id="A0A097CSP0"/>
<name>A0A097CSP0_9ACTN</name>